<dbReference type="SUPFAM" id="SSF52058">
    <property type="entry name" value="L domain-like"/>
    <property type="match status" value="1"/>
</dbReference>
<name>A0A8K0H9E8_9ROSA</name>
<feature type="domain" description="Disease resistance protein At4g27190-like leucine-rich repeats" evidence="2">
    <location>
        <begin position="630"/>
        <end position="736"/>
    </location>
</feature>
<evidence type="ECO:0000256" key="1">
    <source>
        <dbReference type="ARBA" id="ARBA00022821"/>
    </source>
</evidence>
<reference evidence="3" key="1">
    <citation type="submission" date="2020-03" db="EMBL/GenBank/DDBJ databases">
        <title>A high-quality chromosome-level genome assembly of a woody plant with both climbing and erect habits, Rhamnella rubrinervis.</title>
        <authorList>
            <person name="Lu Z."/>
            <person name="Yang Y."/>
            <person name="Zhu X."/>
            <person name="Sun Y."/>
        </authorList>
    </citation>
    <scope>NUCLEOTIDE SEQUENCE</scope>
    <source>
        <strain evidence="3">BYM</strain>
        <tissue evidence="3">Leaf</tissue>
    </source>
</reference>
<sequence>MLKLKLSQRNQCDQGPETILSRCEDLSMDVFEGFNNIVYQLDMDGFQRLKKLHVQNNPKISHIVNSNIVYTWIHSHAAFPMLEELSLLNLNSLESVCSGKVAVDSFKKLKIIKVKNCPKLKNLFSRSMLVHELLELEKIEVEDCKSMKEIVVGKEEQLVDEVNDPIEFHGLRSLTLQSLPELTSLSPNQSPQVASTRNPTQLFNEKVVFPKLEDLILSSIPLNELWDDQLSTRLCWIRNLTSLTVEGCDGLTFLCSSSMSMNLFVQLKTLKVRRCQNMVEIISTEEYGEAKNISNMFPMLETLVLEALGKLETFCASASYIEFPSLQGLIIKECSRLGPFIIDPRIRINVIDTAGHHLFDGKVCFPRLELLDMQGLHKLTTIWHTQLAPNSFCKLTEIKVISCSSLLHILVPGLLKSLHSLKELYLEDCESVEAVFKVEGTSGGDHDQSEIFIFPNLLKVVMLNCRSLKNVFPAPVARLLQKLKFLWIENCEILEQIVAEEGSFSNLENLYMTLDLHVPLEFYKINDLSLNCTSNTSSADLSVFLQNFHNLKTLELFFGYMEEIFMNGELLDGEDPHVFAHLKSLEIHGMDNLIHVWKDNSNLPGPVFPNLEILKVKKCGRLKNIVPSATSFYNLVQLEVLECHGLKHLITCSVAKSVDQLQSIIVENCQRMVEIVASSDDNENIDDAVANEIIFSRLKDLKRCNLPNLKGFCSRNHNVKFPFLTTWSATNCIEMKISINGVL</sequence>
<dbReference type="InterPro" id="IPR032675">
    <property type="entry name" value="LRR_dom_sf"/>
</dbReference>
<dbReference type="OrthoDB" id="1165828at2759"/>
<feature type="domain" description="Disease resistance protein At4g27190-like leucine-rich repeats" evidence="2">
    <location>
        <begin position="516"/>
        <end position="628"/>
    </location>
</feature>
<evidence type="ECO:0000313" key="3">
    <source>
        <dbReference type="EMBL" id="KAF3448150.1"/>
    </source>
</evidence>
<organism evidence="3 4">
    <name type="scientific">Rhamnella rubrinervis</name>
    <dbReference type="NCBI Taxonomy" id="2594499"/>
    <lineage>
        <taxon>Eukaryota</taxon>
        <taxon>Viridiplantae</taxon>
        <taxon>Streptophyta</taxon>
        <taxon>Embryophyta</taxon>
        <taxon>Tracheophyta</taxon>
        <taxon>Spermatophyta</taxon>
        <taxon>Magnoliopsida</taxon>
        <taxon>eudicotyledons</taxon>
        <taxon>Gunneridae</taxon>
        <taxon>Pentapetalae</taxon>
        <taxon>rosids</taxon>
        <taxon>fabids</taxon>
        <taxon>Rosales</taxon>
        <taxon>Rhamnaceae</taxon>
        <taxon>rhamnoid group</taxon>
        <taxon>Rhamneae</taxon>
        <taxon>Rhamnella</taxon>
    </lineage>
</organism>
<dbReference type="PANTHER" id="PTHR33463:SF198">
    <property type="entry name" value="RPP4C3"/>
    <property type="match status" value="1"/>
</dbReference>
<feature type="domain" description="Disease resistance protein At4g27190-like leucine-rich repeats" evidence="2">
    <location>
        <begin position="82"/>
        <end position="196"/>
    </location>
</feature>
<keyword evidence="1" id="KW-0611">Plant defense</keyword>
<proteinExistence type="predicted"/>
<dbReference type="SUPFAM" id="SSF52047">
    <property type="entry name" value="RNI-like"/>
    <property type="match status" value="1"/>
</dbReference>
<evidence type="ECO:0000313" key="4">
    <source>
        <dbReference type="Proteomes" id="UP000796880"/>
    </source>
</evidence>
<gene>
    <name evidence="3" type="ORF">FNV43_RR08861</name>
</gene>
<feature type="domain" description="Disease resistance protein At4g27190-like leucine-rich repeats" evidence="2">
    <location>
        <begin position="377"/>
        <end position="443"/>
    </location>
</feature>
<comment type="caution">
    <text evidence="3">The sequence shown here is derived from an EMBL/GenBank/DDBJ whole genome shotgun (WGS) entry which is preliminary data.</text>
</comment>
<dbReference type="InterPro" id="IPR057135">
    <property type="entry name" value="At4g27190-like_LRR"/>
</dbReference>
<keyword evidence="4" id="KW-1185">Reference proteome</keyword>
<feature type="domain" description="Disease resistance protein At4g27190-like leucine-rich repeats" evidence="2">
    <location>
        <begin position="212"/>
        <end position="337"/>
    </location>
</feature>
<dbReference type="Pfam" id="PF23247">
    <property type="entry name" value="LRR_RPS2"/>
    <property type="match status" value="6"/>
</dbReference>
<dbReference type="Proteomes" id="UP000796880">
    <property type="component" value="Unassembled WGS sequence"/>
</dbReference>
<dbReference type="Gene3D" id="3.80.10.10">
    <property type="entry name" value="Ribonuclease Inhibitor"/>
    <property type="match status" value="4"/>
</dbReference>
<protein>
    <recommendedName>
        <fullName evidence="2">Disease resistance protein At4g27190-like leucine-rich repeats domain-containing protein</fullName>
    </recommendedName>
</protein>
<feature type="domain" description="Disease resistance protein At4g27190-like leucine-rich repeats" evidence="2">
    <location>
        <begin position="446"/>
        <end position="492"/>
    </location>
</feature>
<dbReference type="InterPro" id="IPR050905">
    <property type="entry name" value="Plant_NBS-LRR"/>
</dbReference>
<dbReference type="AlphaFoldDB" id="A0A8K0H9E8"/>
<evidence type="ECO:0000259" key="2">
    <source>
        <dbReference type="Pfam" id="PF23247"/>
    </source>
</evidence>
<accession>A0A8K0H9E8</accession>
<dbReference type="PANTHER" id="PTHR33463">
    <property type="entry name" value="NB-ARC DOMAIN-CONTAINING PROTEIN-RELATED"/>
    <property type="match status" value="1"/>
</dbReference>
<dbReference type="EMBL" id="VOIH02000004">
    <property type="protein sequence ID" value="KAF3448150.1"/>
    <property type="molecule type" value="Genomic_DNA"/>
</dbReference>